<gene>
    <name evidence="1" type="ORF">L873DRAFT_1453963</name>
</gene>
<reference evidence="1 2" key="1">
    <citation type="journal article" date="2018" name="Nat. Ecol. Evol.">
        <title>Pezizomycetes genomes reveal the molecular basis of ectomycorrhizal truffle lifestyle.</title>
        <authorList>
            <person name="Murat C."/>
            <person name="Payen T."/>
            <person name="Noel B."/>
            <person name="Kuo A."/>
            <person name="Morin E."/>
            <person name="Chen J."/>
            <person name="Kohler A."/>
            <person name="Krizsan K."/>
            <person name="Balestrini R."/>
            <person name="Da Silva C."/>
            <person name="Montanini B."/>
            <person name="Hainaut M."/>
            <person name="Levati E."/>
            <person name="Barry K.W."/>
            <person name="Belfiori B."/>
            <person name="Cichocki N."/>
            <person name="Clum A."/>
            <person name="Dockter R.B."/>
            <person name="Fauchery L."/>
            <person name="Guy J."/>
            <person name="Iotti M."/>
            <person name="Le Tacon F."/>
            <person name="Lindquist E.A."/>
            <person name="Lipzen A."/>
            <person name="Malagnac F."/>
            <person name="Mello A."/>
            <person name="Molinier V."/>
            <person name="Miyauchi S."/>
            <person name="Poulain J."/>
            <person name="Riccioni C."/>
            <person name="Rubini A."/>
            <person name="Sitrit Y."/>
            <person name="Splivallo R."/>
            <person name="Traeger S."/>
            <person name="Wang M."/>
            <person name="Zifcakova L."/>
            <person name="Wipf D."/>
            <person name="Zambonelli A."/>
            <person name="Paolocci F."/>
            <person name="Nowrousian M."/>
            <person name="Ottonello S."/>
            <person name="Baldrian P."/>
            <person name="Spatafora J.W."/>
            <person name="Henrissat B."/>
            <person name="Nagy L.G."/>
            <person name="Aury J.M."/>
            <person name="Wincker P."/>
            <person name="Grigoriev I.V."/>
            <person name="Bonfante P."/>
            <person name="Martin F.M."/>
        </authorList>
    </citation>
    <scope>NUCLEOTIDE SEQUENCE [LARGE SCALE GENOMIC DNA]</scope>
    <source>
        <strain evidence="1 2">120613-1</strain>
    </source>
</reference>
<dbReference type="OrthoDB" id="3340520at2759"/>
<accession>A0A3N4K1L6</accession>
<name>A0A3N4K1L6_9PEZI</name>
<dbReference type="STRING" id="1336337.A0A3N4K1L6"/>
<organism evidence="1 2">
    <name type="scientific">Choiromyces venosus 120613-1</name>
    <dbReference type="NCBI Taxonomy" id="1336337"/>
    <lineage>
        <taxon>Eukaryota</taxon>
        <taxon>Fungi</taxon>
        <taxon>Dikarya</taxon>
        <taxon>Ascomycota</taxon>
        <taxon>Pezizomycotina</taxon>
        <taxon>Pezizomycetes</taxon>
        <taxon>Pezizales</taxon>
        <taxon>Tuberaceae</taxon>
        <taxon>Choiromyces</taxon>
    </lineage>
</organism>
<dbReference type="AlphaFoldDB" id="A0A3N4K1L6"/>
<dbReference type="EMBL" id="ML120359">
    <property type="protein sequence ID" value="RPB04193.1"/>
    <property type="molecule type" value="Genomic_DNA"/>
</dbReference>
<keyword evidence="2" id="KW-1185">Reference proteome</keyword>
<proteinExistence type="predicted"/>
<evidence type="ECO:0000313" key="1">
    <source>
        <dbReference type="EMBL" id="RPB04193.1"/>
    </source>
</evidence>
<dbReference type="Proteomes" id="UP000276215">
    <property type="component" value="Unassembled WGS sequence"/>
</dbReference>
<evidence type="ECO:0000313" key="2">
    <source>
        <dbReference type="Proteomes" id="UP000276215"/>
    </source>
</evidence>
<sequence length="137" mass="15907">MLFMNIELFSEPTPQNPEARKKLTCMARSIAPPIDIHKLSRSPISAVHFVMTNWWIGLITLPRIVFQAAQLAKKKLQTYTTPTILPQNISRAASALEAWLEHYFRGYIQQRLSEYPDPILIRYTSARIRPVSYFVQF</sequence>
<protein>
    <submittedName>
        <fullName evidence="1">Uncharacterized protein</fullName>
    </submittedName>
</protein>